<dbReference type="InterPro" id="IPR050259">
    <property type="entry name" value="SDR"/>
</dbReference>
<proteinExistence type="inferred from homology"/>
<dbReference type="PANTHER" id="PTHR42879">
    <property type="entry name" value="3-OXOACYL-(ACYL-CARRIER-PROTEIN) REDUCTASE"/>
    <property type="match status" value="1"/>
</dbReference>
<dbReference type="SUPFAM" id="SSF51735">
    <property type="entry name" value="NAD(P)-binding Rossmann-fold domains"/>
    <property type="match status" value="1"/>
</dbReference>
<gene>
    <name evidence="2" type="ORF">EHQ24_17390</name>
</gene>
<dbReference type="InterPro" id="IPR002347">
    <property type="entry name" value="SDR_fam"/>
</dbReference>
<dbReference type="InterPro" id="IPR036291">
    <property type="entry name" value="NAD(P)-bd_dom_sf"/>
</dbReference>
<evidence type="ECO:0000313" key="2">
    <source>
        <dbReference type="EMBL" id="TGK78327.1"/>
    </source>
</evidence>
<dbReference type="RefSeq" id="WP_135602895.1">
    <property type="nucleotide sequence ID" value="NZ_RQFK01000033.1"/>
</dbReference>
<comment type="caution">
    <text evidence="2">The sequence shown here is derived from an EMBL/GenBank/DDBJ whole genome shotgun (WGS) entry which is preliminary data.</text>
</comment>
<dbReference type="Gene3D" id="3.40.50.720">
    <property type="entry name" value="NAD(P)-binding Rossmann-like Domain"/>
    <property type="match status" value="1"/>
</dbReference>
<dbReference type="Pfam" id="PF13561">
    <property type="entry name" value="adh_short_C2"/>
    <property type="match status" value="1"/>
</dbReference>
<dbReference type="Proteomes" id="UP000298009">
    <property type="component" value="Unassembled WGS sequence"/>
</dbReference>
<evidence type="ECO:0000313" key="3">
    <source>
        <dbReference type="Proteomes" id="UP000298009"/>
    </source>
</evidence>
<protein>
    <submittedName>
        <fullName evidence="2">SDR family oxidoreductase</fullName>
    </submittedName>
</protein>
<reference evidence="2" key="1">
    <citation type="journal article" date="2019" name="PLoS Negl. Trop. Dis.">
        <title>Revisiting the worldwide diversity of Leptospira species in the environment.</title>
        <authorList>
            <person name="Vincent A.T."/>
            <person name="Schiettekatte O."/>
            <person name="Bourhy P."/>
            <person name="Veyrier F.J."/>
            <person name="Picardeau M."/>
        </authorList>
    </citation>
    <scope>NUCLEOTIDE SEQUENCE [LARGE SCALE GENOMIC DNA]</scope>
    <source>
        <strain evidence="2">201800287</strain>
    </source>
</reference>
<dbReference type="OrthoDB" id="9804774at2"/>
<dbReference type="CDD" id="cd05233">
    <property type="entry name" value="SDR_c"/>
    <property type="match status" value="1"/>
</dbReference>
<dbReference type="FunFam" id="3.40.50.720:FF:000084">
    <property type="entry name" value="Short-chain dehydrogenase reductase"/>
    <property type="match status" value="1"/>
</dbReference>
<keyword evidence="3" id="KW-1185">Reference proteome</keyword>
<dbReference type="AlphaFoldDB" id="A0A4R9HZG6"/>
<sequence>MNTGLKDKKVLVTGSTKGIGFQTALGFAKEGAEVFIHGRSDKAVEAAISEIKSILADAKLGGVSADLATEEGIQKLTKQIPDLDVLVNNAGYFEPKPFFEISREDWKKMYETNVLSGAELTQNYLQGMLKRNSGRIIFVSSESALNIPVEMVHYGMSKTAQLSIARGSAEVCKGTNVTVNSVLPGPTLSEGVEEFIDALAKEKGKSKDEMARDFIRENRPSSLAGRFAKPEEIANVIVFLASDLASMINGASVRADGGVYKSI</sequence>
<evidence type="ECO:0000256" key="1">
    <source>
        <dbReference type="ARBA" id="ARBA00006484"/>
    </source>
</evidence>
<dbReference type="PRINTS" id="PR00081">
    <property type="entry name" value="GDHRDH"/>
</dbReference>
<dbReference type="EMBL" id="RQFK01000033">
    <property type="protein sequence ID" value="TGK78327.1"/>
    <property type="molecule type" value="Genomic_DNA"/>
</dbReference>
<comment type="similarity">
    <text evidence="1">Belongs to the short-chain dehydrogenases/reductases (SDR) family.</text>
</comment>
<organism evidence="2 3">
    <name type="scientific">Leptospira noumeaensis</name>
    <dbReference type="NCBI Taxonomy" id="2484964"/>
    <lineage>
        <taxon>Bacteria</taxon>
        <taxon>Pseudomonadati</taxon>
        <taxon>Spirochaetota</taxon>
        <taxon>Spirochaetia</taxon>
        <taxon>Leptospirales</taxon>
        <taxon>Leptospiraceae</taxon>
        <taxon>Leptospira</taxon>
    </lineage>
</organism>
<name>A0A4R9HZG6_9LEPT</name>
<accession>A0A4R9HZG6</accession>